<dbReference type="Pfam" id="PF11951">
    <property type="entry name" value="Fungal_trans_2"/>
    <property type="match status" value="1"/>
</dbReference>
<dbReference type="Proteomes" id="UP000800036">
    <property type="component" value="Unassembled WGS sequence"/>
</dbReference>
<accession>A0A6A5UM27</accession>
<dbReference type="Pfam" id="PF00172">
    <property type="entry name" value="Zn_clus"/>
    <property type="match status" value="1"/>
</dbReference>
<feature type="domain" description="Zn(2)-C6 fungal-type" evidence="3">
    <location>
        <begin position="38"/>
        <end position="66"/>
    </location>
</feature>
<proteinExistence type="predicted"/>
<dbReference type="Gene3D" id="4.10.240.10">
    <property type="entry name" value="Zn(2)-C6 fungal-type DNA-binding domain"/>
    <property type="match status" value="1"/>
</dbReference>
<sequence>MPLYFPPTFHTTKRPSQPPRLSHTDLPFSELPKRSNVACYTCRRRHVKCDMILPHCAKCGKKGVACLGYQRPLRWANGVAVRGRLKGKSQPVVDAAYTGITVSDTRNSTPKVNSSALQEVVHFGLHATEFCGDDFVGNDADFLELISYHNSIICAEHISWEQSRFIIRKIASLSQETVWRLPRDIVNGILGNAALHRAARNPGDRSSEQLALKTKNKVLQGINRLIQDPEMRRQDILFCCIILLFAMDVMEYGNCRWDIHFLGAMDVMATFGGIERFATHHPHLRLLLAQKSYFETMCLVLSPIPLTKPKQASRRVVETLCYDPDVRRAYFISFPPRLTLIVYDIGVCAQNIFFNDWTAIAKGYGRDKILADVLSFQPEDGVRSFRETYYVHTEVTEARLHALTLINTALKGAVIILALRYLYFGLPHLAPGQQVHQPPVLHEHFYPDSATDFHTSDLWDNRYDIHNKAFSELSTSFFALEGELHDGCIRYVLVPLFILALVSRPGSAERALCLSYFGRFKKGTVKGSVLTHDGTHAICSPVGGHALDFDIPWDTLDEYSNQVERDKREGGVCADRSQCKNSAPEWNWWHMLKHLNLKFVWPVTSGSMHLELGSEFWAFSVLSSVITEECFEAWMQPPIFS</sequence>
<dbReference type="PROSITE" id="PS00463">
    <property type="entry name" value="ZN2_CY6_FUNGAL_1"/>
    <property type="match status" value="1"/>
</dbReference>
<keyword evidence="1" id="KW-0539">Nucleus</keyword>
<dbReference type="InterPro" id="IPR021858">
    <property type="entry name" value="Fun_TF"/>
</dbReference>
<feature type="region of interest" description="Disordered" evidence="2">
    <location>
        <begin position="1"/>
        <end position="28"/>
    </location>
</feature>
<reference evidence="4" key="1">
    <citation type="journal article" date="2020" name="Stud. Mycol.">
        <title>101 Dothideomycetes genomes: a test case for predicting lifestyles and emergence of pathogens.</title>
        <authorList>
            <person name="Haridas S."/>
            <person name="Albert R."/>
            <person name="Binder M."/>
            <person name="Bloem J."/>
            <person name="Labutti K."/>
            <person name="Salamov A."/>
            <person name="Andreopoulos B."/>
            <person name="Baker S."/>
            <person name="Barry K."/>
            <person name="Bills G."/>
            <person name="Bluhm B."/>
            <person name="Cannon C."/>
            <person name="Castanera R."/>
            <person name="Culley D."/>
            <person name="Daum C."/>
            <person name="Ezra D."/>
            <person name="Gonzalez J."/>
            <person name="Henrissat B."/>
            <person name="Kuo A."/>
            <person name="Liang C."/>
            <person name="Lipzen A."/>
            <person name="Lutzoni F."/>
            <person name="Magnuson J."/>
            <person name="Mondo S."/>
            <person name="Nolan M."/>
            <person name="Ohm R."/>
            <person name="Pangilinan J."/>
            <person name="Park H.-J."/>
            <person name="Ramirez L."/>
            <person name="Alfaro M."/>
            <person name="Sun H."/>
            <person name="Tritt A."/>
            <person name="Yoshinaga Y."/>
            <person name="Zwiers L.-H."/>
            <person name="Turgeon B."/>
            <person name="Goodwin S."/>
            <person name="Spatafora J."/>
            <person name="Crous P."/>
            <person name="Grigoriev I."/>
        </authorList>
    </citation>
    <scope>NUCLEOTIDE SEQUENCE</scope>
    <source>
        <strain evidence="4">CBS 107.79</strain>
    </source>
</reference>
<dbReference type="InterPro" id="IPR053175">
    <property type="entry name" value="DHMBA_Reg_Transcription_Factor"/>
</dbReference>
<dbReference type="AlphaFoldDB" id="A0A6A5UM27"/>
<evidence type="ECO:0000313" key="4">
    <source>
        <dbReference type="EMBL" id="KAF1964852.1"/>
    </source>
</evidence>
<dbReference type="GO" id="GO:0008270">
    <property type="term" value="F:zinc ion binding"/>
    <property type="evidence" value="ECO:0007669"/>
    <property type="project" value="InterPro"/>
</dbReference>
<organism evidence="4 5">
    <name type="scientific">Bimuria novae-zelandiae CBS 107.79</name>
    <dbReference type="NCBI Taxonomy" id="1447943"/>
    <lineage>
        <taxon>Eukaryota</taxon>
        <taxon>Fungi</taxon>
        <taxon>Dikarya</taxon>
        <taxon>Ascomycota</taxon>
        <taxon>Pezizomycotina</taxon>
        <taxon>Dothideomycetes</taxon>
        <taxon>Pleosporomycetidae</taxon>
        <taxon>Pleosporales</taxon>
        <taxon>Massarineae</taxon>
        <taxon>Didymosphaeriaceae</taxon>
        <taxon>Bimuria</taxon>
    </lineage>
</organism>
<keyword evidence="5" id="KW-1185">Reference proteome</keyword>
<dbReference type="CDD" id="cd00067">
    <property type="entry name" value="GAL4"/>
    <property type="match status" value="1"/>
</dbReference>
<evidence type="ECO:0000256" key="1">
    <source>
        <dbReference type="ARBA" id="ARBA00023242"/>
    </source>
</evidence>
<dbReference type="SUPFAM" id="SSF57701">
    <property type="entry name" value="Zn2/Cys6 DNA-binding domain"/>
    <property type="match status" value="1"/>
</dbReference>
<dbReference type="GO" id="GO:0000981">
    <property type="term" value="F:DNA-binding transcription factor activity, RNA polymerase II-specific"/>
    <property type="evidence" value="ECO:0007669"/>
    <property type="project" value="InterPro"/>
</dbReference>
<dbReference type="PANTHER" id="PTHR38791">
    <property type="entry name" value="ZN(II)2CYS6 TRANSCRIPTION FACTOR (EUROFUNG)-RELATED-RELATED"/>
    <property type="match status" value="1"/>
</dbReference>
<dbReference type="InterPro" id="IPR036864">
    <property type="entry name" value="Zn2-C6_fun-type_DNA-bd_sf"/>
</dbReference>
<gene>
    <name evidence="4" type="ORF">BU23DRAFT_604551</name>
</gene>
<dbReference type="PROSITE" id="PS50048">
    <property type="entry name" value="ZN2_CY6_FUNGAL_2"/>
    <property type="match status" value="1"/>
</dbReference>
<dbReference type="InterPro" id="IPR001138">
    <property type="entry name" value="Zn2Cys6_DnaBD"/>
</dbReference>
<dbReference type="PANTHER" id="PTHR38791:SF11">
    <property type="entry name" value="ZN(II)2CYS6 TRANSCRIPTION FACTOR (EUROFUNG)"/>
    <property type="match status" value="1"/>
</dbReference>
<dbReference type="SMART" id="SM00066">
    <property type="entry name" value="GAL4"/>
    <property type="match status" value="1"/>
</dbReference>
<dbReference type="EMBL" id="ML976775">
    <property type="protein sequence ID" value="KAF1964852.1"/>
    <property type="molecule type" value="Genomic_DNA"/>
</dbReference>
<name>A0A6A5UM27_9PLEO</name>
<protein>
    <recommendedName>
        <fullName evidence="3">Zn(2)-C6 fungal-type domain-containing protein</fullName>
    </recommendedName>
</protein>
<evidence type="ECO:0000256" key="2">
    <source>
        <dbReference type="SAM" id="MobiDB-lite"/>
    </source>
</evidence>
<evidence type="ECO:0000259" key="3">
    <source>
        <dbReference type="PROSITE" id="PS50048"/>
    </source>
</evidence>
<evidence type="ECO:0000313" key="5">
    <source>
        <dbReference type="Proteomes" id="UP000800036"/>
    </source>
</evidence>
<dbReference type="OrthoDB" id="5386330at2759"/>